<accession>A0A218XEU1</accession>
<evidence type="ECO:0000256" key="1">
    <source>
        <dbReference type="SAM" id="MobiDB-lite"/>
    </source>
</evidence>
<evidence type="ECO:0000313" key="3">
    <source>
        <dbReference type="Proteomes" id="UP000197138"/>
    </source>
</evidence>
<protein>
    <submittedName>
        <fullName evidence="2">Uncharacterized protein</fullName>
    </submittedName>
</protein>
<feature type="region of interest" description="Disordered" evidence="1">
    <location>
        <begin position="62"/>
        <end position="94"/>
    </location>
</feature>
<dbReference type="Proteomes" id="UP000197138">
    <property type="component" value="Unassembled WGS sequence"/>
</dbReference>
<gene>
    <name evidence="2" type="ORF">CDL15_Pgr029213</name>
</gene>
<reference evidence="3" key="1">
    <citation type="journal article" date="2017" name="Plant J.">
        <title>The pomegranate (Punica granatum L.) genome and the genomics of punicalagin biosynthesis.</title>
        <authorList>
            <person name="Qin G."/>
            <person name="Xu C."/>
            <person name="Ming R."/>
            <person name="Tang H."/>
            <person name="Guyot R."/>
            <person name="Kramer E.M."/>
            <person name="Hu Y."/>
            <person name="Yi X."/>
            <person name="Qi Y."/>
            <person name="Xu X."/>
            <person name="Gao Z."/>
            <person name="Pan H."/>
            <person name="Jian J."/>
            <person name="Tian Y."/>
            <person name="Yue Z."/>
            <person name="Xu Y."/>
        </authorList>
    </citation>
    <scope>NUCLEOTIDE SEQUENCE [LARGE SCALE GENOMIC DNA]</scope>
    <source>
        <strain evidence="3">cv. Dabenzi</strain>
    </source>
</reference>
<dbReference type="AlphaFoldDB" id="A0A218XEU1"/>
<sequence>MTKQRRRKEAVREAELRALWSSGTGELRAVSSSARKFELSARVCAGTSERVGAEGREFGRGKKRVGSELGCPDRGSWGRMGAAGSGDGPQCEASKAPVDHVRAYRDILNDAPAALSIIRRARRLRTLLVRLSSAEEPIEDPVGVDKLVVSHGETLVRTMCGGLG</sequence>
<dbReference type="EMBL" id="MTKT01001946">
    <property type="protein sequence ID" value="OWM82852.1"/>
    <property type="molecule type" value="Genomic_DNA"/>
</dbReference>
<evidence type="ECO:0000313" key="2">
    <source>
        <dbReference type="EMBL" id="OWM82852.1"/>
    </source>
</evidence>
<name>A0A218XEU1_PUNGR</name>
<organism evidence="2 3">
    <name type="scientific">Punica granatum</name>
    <name type="common">Pomegranate</name>
    <dbReference type="NCBI Taxonomy" id="22663"/>
    <lineage>
        <taxon>Eukaryota</taxon>
        <taxon>Viridiplantae</taxon>
        <taxon>Streptophyta</taxon>
        <taxon>Embryophyta</taxon>
        <taxon>Tracheophyta</taxon>
        <taxon>Spermatophyta</taxon>
        <taxon>Magnoliopsida</taxon>
        <taxon>eudicotyledons</taxon>
        <taxon>Gunneridae</taxon>
        <taxon>Pentapetalae</taxon>
        <taxon>rosids</taxon>
        <taxon>malvids</taxon>
        <taxon>Myrtales</taxon>
        <taxon>Lythraceae</taxon>
        <taxon>Punica</taxon>
    </lineage>
</organism>
<comment type="caution">
    <text evidence="2">The sequence shown here is derived from an EMBL/GenBank/DDBJ whole genome shotgun (WGS) entry which is preliminary data.</text>
</comment>
<proteinExistence type="predicted"/>